<dbReference type="AlphaFoldDB" id="A0A5B6WZK2"/>
<proteinExistence type="predicted"/>
<dbReference type="Proteomes" id="UP000325315">
    <property type="component" value="Unassembled WGS sequence"/>
</dbReference>
<keyword evidence="2" id="KW-1185">Reference proteome</keyword>
<dbReference type="EMBL" id="SMMG02000001">
    <property type="protein sequence ID" value="KAA3486893.1"/>
    <property type="molecule type" value="Genomic_DNA"/>
</dbReference>
<organism evidence="1 2">
    <name type="scientific">Gossypium australe</name>
    <dbReference type="NCBI Taxonomy" id="47621"/>
    <lineage>
        <taxon>Eukaryota</taxon>
        <taxon>Viridiplantae</taxon>
        <taxon>Streptophyta</taxon>
        <taxon>Embryophyta</taxon>
        <taxon>Tracheophyta</taxon>
        <taxon>Spermatophyta</taxon>
        <taxon>Magnoliopsida</taxon>
        <taxon>eudicotyledons</taxon>
        <taxon>Gunneridae</taxon>
        <taxon>Pentapetalae</taxon>
        <taxon>rosids</taxon>
        <taxon>malvids</taxon>
        <taxon>Malvales</taxon>
        <taxon>Malvaceae</taxon>
        <taxon>Malvoideae</taxon>
        <taxon>Gossypium</taxon>
    </lineage>
</organism>
<name>A0A5B6WZK2_9ROSI</name>
<dbReference type="GO" id="GO:0003964">
    <property type="term" value="F:RNA-directed DNA polymerase activity"/>
    <property type="evidence" value="ECO:0007669"/>
    <property type="project" value="UniProtKB-KW"/>
</dbReference>
<accession>A0A5B6WZK2</accession>
<keyword evidence="1" id="KW-0695">RNA-directed DNA polymerase</keyword>
<gene>
    <name evidence="1" type="ORF">EPI10_030762</name>
</gene>
<comment type="caution">
    <text evidence="1">The sequence shown here is derived from an EMBL/GenBank/DDBJ whole genome shotgun (WGS) entry which is preliminary data.</text>
</comment>
<evidence type="ECO:0000313" key="1">
    <source>
        <dbReference type="EMBL" id="KAA3486893.1"/>
    </source>
</evidence>
<dbReference type="PANTHER" id="PTHR33116:SF86">
    <property type="entry name" value="REVERSE TRANSCRIPTASE DOMAIN-CONTAINING PROTEIN"/>
    <property type="match status" value="1"/>
</dbReference>
<evidence type="ECO:0000313" key="2">
    <source>
        <dbReference type="Proteomes" id="UP000325315"/>
    </source>
</evidence>
<dbReference type="OrthoDB" id="1936608at2759"/>
<dbReference type="PANTHER" id="PTHR33116">
    <property type="entry name" value="REVERSE TRANSCRIPTASE ZINC-BINDING DOMAIN-CONTAINING PROTEIN-RELATED-RELATED"/>
    <property type="match status" value="1"/>
</dbReference>
<protein>
    <submittedName>
        <fullName evidence="1">Reverse transcriptase</fullName>
    </submittedName>
</protein>
<sequence length="134" mass="14930">MAKTEGKLEGTKVGRGNIAVPHLFFADNSMLFEEASIEGANNMKKVIKESKGTGGGILGVRISNNPEKYLGLPTMIGRRKKHSFVDIKERFVKALQNWSLRLLSARGKKVFLKAILQAIPIYAMQCFKFPISVY</sequence>
<reference evidence="1" key="1">
    <citation type="submission" date="2019-08" db="EMBL/GenBank/DDBJ databases">
        <authorList>
            <person name="Liu F."/>
        </authorList>
    </citation>
    <scope>NUCLEOTIDE SEQUENCE [LARGE SCALE GENOMIC DNA]</scope>
    <source>
        <strain evidence="1">PA1801</strain>
        <tissue evidence="1">Leaf</tissue>
    </source>
</reference>
<keyword evidence="1" id="KW-0808">Transferase</keyword>
<keyword evidence="1" id="KW-0548">Nucleotidyltransferase</keyword>